<feature type="domain" description="Primase C-terminal 2" evidence="2">
    <location>
        <begin position="337"/>
        <end position="396"/>
    </location>
</feature>
<feature type="compositionally biased region" description="Low complexity" evidence="1">
    <location>
        <begin position="157"/>
        <end position="171"/>
    </location>
</feature>
<dbReference type="AlphaFoldDB" id="S9U4D3"/>
<feature type="domain" description="Prim-pol family 5" evidence="3">
    <location>
        <begin position="27"/>
        <end position="142"/>
    </location>
</feature>
<dbReference type="Pfam" id="PF08707">
    <property type="entry name" value="PriCT_2"/>
    <property type="match status" value="1"/>
</dbReference>
<name>S9U4D3_9TRYP</name>
<dbReference type="EMBL" id="ATMH01006641">
    <property type="protein sequence ID" value="EPY25602.1"/>
    <property type="molecule type" value="Genomic_DNA"/>
</dbReference>
<protein>
    <submittedName>
        <fullName evidence="4">Uncharacterized protein</fullName>
    </submittedName>
</protein>
<dbReference type="Proteomes" id="UP000015354">
    <property type="component" value="Unassembled WGS sequence"/>
</dbReference>
<proteinExistence type="predicted"/>
<evidence type="ECO:0000259" key="2">
    <source>
        <dbReference type="Pfam" id="PF08707"/>
    </source>
</evidence>
<sequence length="418" mass="47890">MTYLLDRLEVPTLVEAMRALHRKSIQTVDGSGRAAAARSDPALEASFLETDDTGEDLDDMVARVIDKEDITGYEPKAHKKKPKNSRVVVFEDYKTVKLLADEVNQTLNFNVIDEACYRRHGMLRCAFNYKIPSSLGQEVNLDRYTHSDAAAEDADAAAEAAAPATSAAASTNQHNHQHLRRLVPLTRATNPALQEKVAAMQAVLQHMTDAEVLELTFCTRHVEQDAPKLRQIHHYLEQHYNLLPPPPLAQKRATAAERRAHYDHLAALPRSKKALAEGERLARLCSNKKPYRYLRARHVLGPQHAQQQEFDLYGNAVSPFLTEKAKWRRYKTVIEKVRRLPPHAAESFDVWVRVGLALHNFSNEDHVFEEWVKFSLRCPAKFTREVCRKKWTQFERNADALNWRRGFNYLNSTVWRQV</sequence>
<comment type="caution">
    <text evidence="4">The sequence shown here is derived from an EMBL/GenBank/DDBJ whole genome shotgun (WGS) entry which is preliminary data.</text>
</comment>
<dbReference type="InterPro" id="IPR014819">
    <property type="entry name" value="PriCT_2"/>
</dbReference>
<dbReference type="OrthoDB" id="278654at2759"/>
<reference evidence="4 5" key="1">
    <citation type="journal article" date="2013" name="PLoS ONE">
        <title>Predicting the Proteins of Angomonas deanei, Strigomonas culicis and Their Respective Endosymbionts Reveals New Aspects of the Trypanosomatidae Family.</title>
        <authorList>
            <person name="Motta M.C."/>
            <person name="Martins A.C."/>
            <person name="de Souza S.S."/>
            <person name="Catta-Preta C.M."/>
            <person name="Silva R."/>
            <person name="Klein C.C."/>
            <person name="de Almeida L.G."/>
            <person name="de Lima Cunha O."/>
            <person name="Ciapina L.P."/>
            <person name="Brocchi M."/>
            <person name="Colabardini A.C."/>
            <person name="de Araujo Lima B."/>
            <person name="Machado C.R."/>
            <person name="de Almeida Soares C.M."/>
            <person name="Probst C.M."/>
            <person name="de Menezes C.B."/>
            <person name="Thompson C.E."/>
            <person name="Bartholomeu D.C."/>
            <person name="Gradia D.F."/>
            <person name="Pavoni D.P."/>
            <person name="Grisard E.C."/>
            <person name="Fantinatti-Garboggini F."/>
            <person name="Marchini F.K."/>
            <person name="Rodrigues-Luiz G.F."/>
            <person name="Wagner G."/>
            <person name="Goldman G.H."/>
            <person name="Fietto J.L."/>
            <person name="Elias M.C."/>
            <person name="Goldman M.H."/>
            <person name="Sagot M.F."/>
            <person name="Pereira M."/>
            <person name="Stoco P.H."/>
            <person name="de Mendonca-Neto R.P."/>
            <person name="Teixeira S.M."/>
            <person name="Maciel T.E."/>
            <person name="de Oliveira Mendes T.A."/>
            <person name="Urmenyi T.P."/>
            <person name="de Souza W."/>
            <person name="Schenkman S."/>
            <person name="de Vasconcelos A.T."/>
        </authorList>
    </citation>
    <scope>NUCLEOTIDE SEQUENCE [LARGE SCALE GENOMIC DNA]</scope>
</reference>
<evidence type="ECO:0000313" key="5">
    <source>
        <dbReference type="Proteomes" id="UP000015354"/>
    </source>
</evidence>
<accession>S9U4D3</accession>
<dbReference type="Pfam" id="PF18168">
    <property type="entry name" value="PPL5"/>
    <property type="match status" value="1"/>
</dbReference>
<evidence type="ECO:0000259" key="3">
    <source>
        <dbReference type="Pfam" id="PF18168"/>
    </source>
</evidence>
<organism evidence="4 5">
    <name type="scientific">Strigomonas culicis</name>
    <dbReference type="NCBI Taxonomy" id="28005"/>
    <lineage>
        <taxon>Eukaryota</taxon>
        <taxon>Discoba</taxon>
        <taxon>Euglenozoa</taxon>
        <taxon>Kinetoplastea</taxon>
        <taxon>Metakinetoplastina</taxon>
        <taxon>Trypanosomatida</taxon>
        <taxon>Trypanosomatidae</taxon>
        <taxon>Strigomonadinae</taxon>
        <taxon>Strigomonas</taxon>
    </lineage>
</organism>
<gene>
    <name evidence="4" type="ORF">STCU_06641</name>
</gene>
<evidence type="ECO:0000313" key="4">
    <source>
        <dbReference type="EMBL" id="EPY25602.1"/>
    </source>
</evidence>
<evidence type="ECO:0000256" key="1">
    <source>
        <dbReference type="SAM" id="MobiDB-lite"/>
    </source>
</evidence>
<feature type="region of interest" description="Disordered" evidence="1">
    <location>
        <begin position="152"/>
        <end position="178"/>
    </location>
</feature>
<dbReference type="InterPro" id="IPR040550">
    <property type="entry name" value="PPL5"/>
</dbReference>
<keyword evidence="5" id="KW-1185">Reference proteome</keyword>
<dbReference type="GO" id="GO:0016817">
    <property type="term" value="F:hydrolase activity, acting on acid anhydrides"/>
    <property type="evidence" value="ECO:0007669"/>
    <property type="project" value="InterPro"/>
</dbReference>